<comment type="pathway">
    <text evidence="1 7">Amino-acid biosynthesis; L-proline biosynthesis; L-glutamate 5-semialdehyde from L-glutamate: step 2/2.</text>
</comment>
<dbReference type="GO" id="GO:0005737">
    <property type="term" value="C:cytoplasm"/>
    <property type="evidence" value="ECO:0007669"/>
    <property type="project" value="UniProtKB-SubCell"/>
</dbReference>
<evidence type="ECO:0000256" key="2">
    <source>
        <dbReference type="ARBA" id="ARBA00022605"/>
    </source>
</evidence>
<dbReference type="EMBL" id="JAENIL010000011">
    <property type="protein sequence ID" value="MBK1876747.1"/>
    <property type="molecule type" value="Genomic_DNA"/>
</dbReference>
<feature type="domain" description="Aldehyde dehydrogenase" evidence="8">
    <location>
        <begin position="12"/>
        <end position="284"/>
    </location>
</feature>
<dbReference type="PANTHER" id="PTHR11063:SF8">
    <property type="entry name" value="DELTA-1-PYRROLINE-5-CARBOXYLATE SYNTHASE"/>
    <property type="match status" value="1"/>
</dbReference>
<dbReference type="NCBIfam" id="NF001221">
    <property type="entry name" value="PRK00197.1"/>
    <property type="match status" value="1"/>
</dbReference>
<dbReference type="InterPro" id="IPR015590">
    <property type="entry name" value="Aldehyde_DH_dom"/>
</dbReference>
<dbReference type="Gene3D" id="3.40.309.10">
    <property type="entry name" value="Aldehyde Dehydrogenase, Chain A, domain 2"/>
    <property type="match status" value="1"/>
</dbReference>
<dbReference type="HAMAP" id="MF_00412">
    <property type="entry name" value="ProA"/>
    <property type="match status" value="1"/>
</dbReference>
<evidence type="ECO:0000313" key="10">
    <source>
        <dbReference type="Proteomes" id="UP000617628"/>
    </source>
</evidence>
<dbReference type="InterPro" id="IPR012134">
    <property type="entry name" value="Glu-5-SA_DH"/>
</dbReference>
<evidence type="ECO:0000256" key="5">
    <source>
        <dbReference type="ARBA" id="ARBA00023002"/>
    </source>
</evidence>
<comment type="similarity">
    <text evidence="7">Belongs to the gamma-glutamyl phosphate reductase family.</text>
</comment>
<keyword evidence="7" id="KW-0963">Cytoplasm</keyword>
<evidence type="ECO:0000256" key="1">
    <source>
        <dbReference type="ARBA" id="ARBA00004985"/>
    </source>
</evidence>
<dbReference type="PANTHER" id="PTHR11063">
    <property type="entry name" value="GLUTAMATE SEMIALDEHYDE DEHYDROGENASE"/>
    <property type="match status" value="1"/>
</dbReference>
<dbReference type="InterPro" id="IPR016161">
    <property type="entry name" value="Ald_DH/histidinol_DH"/>
</dbReference>
<dbReference type="FunFam" id="3.40.309.10:FF:000006">
    <property type="entry name" value="Gamma-glutamyl phosphate reductase"/>
    <property type="match status" value="1"/>
</dbReference>
<dbReference type="Gene3D" id="3.40.605.10">
    <property type="entry name" value="Aldehyde Dehydrogenase, Chain A, domain 1"/>
    <property type="match status" value="1"/>
</dbReference>
<comment type="function">
    <text evidence="7">Catalyzes the NADPH-dependent reduction of L-glutamate 5-phosphate into L-glutamate 5-semialdehyde and phosphate. The product spontaneously undergoes cyclization to form 1-pyrroline-5-carboxylate.</text>
</comment>
<evidence type="ECO:0000313" key="9">
    <source>
        <dbReference type="EMBL" id="MBK1876747.1"/>
    </source>
</evidence>
<dbReference type="InterPro" id="IPR016163">
    <property type="entry name" value="Ald_DH_C"/>
</dbReference>
<evidence type="ECO:0000256" key="6">
    <source>
        <dbReference type="ARBA" id="ARBA00049024"/>
    </source>
</evidence>
<dbReference type="InterPro" id="IPR016162">
    <property type="entry name" value="Ald_DH_N"/>
</dbReference>
<comment type="catalytic activity">
    <reaction evidence="6 7">
        <text>L-glutamate 5-semialdehyde + phosphate + NADP(+) = L-glutamyl 5-phosphate + NADPH + H(+)</text>
        <dbReference type="Rhea" id="RHEA:19541"/>
        <dbReference type="ChEBI" id="CHEBI:15378"/>
        <dbReference type="ChEBI" id="CHEBI:43474"/>
        <dbReference type="ChEBI" id="CHEBI:57783"/>
        <dbReference type="ChEBI" id="CHEBI:58066"/>
        <dbReference type="ChEBI" id="CHEBI:58274"/>
        <dbReference type="ChEBI" id="CHEBI:58349"/>
        <dbReference type="EC" id="1.2.1.41"/>
    </reaction>
</comment>
<dbReference type="GO" id="GO:0055129">
    <property type="term" value="P:L-proline biosynthetic process"/>
    <property type="evidence" value="ECO:0007669"/>
    <property type="project" value="UniProtKB-UniRule"/>
</dbReference>
<dbReference type="Proteomes" id="UP000617628">
    <property type="component" value="Unassembled WGS sequence"/>
</dbReference>
<name>A0A934RYN0_9BACT</name>
<keyword evidence="2 7" id="KW-0028">Amino-acid biosynthesis</keyword>
<evidence type="ECO:0000256" key="3">
    <source>
        <dbReference type="ARBA" id="ARBA00022650"/>
    </source>
</evidence>
<dbReference type="SUPFAM" id="SSF53720">
    <property type="entry name" value="ALDH-like"/>
    <property type="match status" value="1"/>
</dbReference>
<dbReference type="GO" id="GO:0004350">
    <property type="term" value="F:glutamate-5-semialdehyde dehydrogenase activity"/>
    <property type="evidence" value="ECO:0007669"/>
    <property type="project" value="UniProtKB-UniRule"/>
</dbReference>
<gene>
    <name evidence="7" type="primary">proA</name>
    <name evidence="9" type="ORF">JIN87_07705</name>
</gene>
<dbReference type="PIRSF" id="PIRSF000151">
    <property type="entry name" value="GPR"/>
    <property type="match status" value="1"/>
</dbReference>
<dbReference type="InterPro" id="IPR000965">
    <property type="entry name" value="GPR_dom"/>
</dbReference>
<evidence type="ECO:0000259" key="8">
    <source>
        <dbReference type="Pfam" id="PF00171"/>
    </source>
</evidence>
<accession>A0A934RYN0</accession>
<reference evidence="9" key="1">
    <citation type="submission" date="2021-01" db="EMBL/GenBank/DDBJ databases">
        <title>Modified the classification status of verrucomicrobia.</title>
        <authorList>
            <person name="Feng X."/>
        </authorList>
    </citation>
    <scope>NUCLEOTIDE SEQUENCE</scope>
    <source>
        <strain evidence="9">KCTC 13126</strain>
    </source>
</reference>
<keyword evidence="4 7" id="KW-0521">NADP</keyword>
<dbReference type="RefSeq" id="WP_200354963.1">
    <property type="nucleotide sequence ID" value="NZ_JAENIL010000011.1"/>
</dbReference>
<proteinExistence type="inferred from homology"/>
<keyword evidence="3 7" id="KW-0641">Proline biosynthesis</keyword>
<comment type="subcellular location">
    <subcellularLocation>
        <location evidence="7">Cytoplasm</location>
    </subcellularLocation>
</comment>
<dbReference type="EC" id="1.2.1.41" evidence="7"/>
<dbReference type="AlphaFoldDB" id="A0A934RYN0"/>
<sequence>MSTETIDIASLVTEMAHQARAASLTLANVPREQKNKAILRLAELIEENVPALQAENAKDLEAGEANGLTPAMLNRLKLNEKRISGMVEGARQVAALPDPVGESLETYQHPQDFSIEKVRVPIGVIGIIYESRPNVTVDCAILCLKSGNASILRGGKEAFYTNTALAALVSQALEEAGLPPKAVQFIPTTDRAALNTLLKLNEQIQCIIPRGGEGLIRFVSENSTIPVIKHYDGICTVFVDKEADTAMAESIVVNAKTQYPSVCNAAENLLIHRDVLDFHLPQIARGLAAKDVLIKADSEAAAALEAAGIDCEPATEEDWGTEYLDLVISVKVVADADEAMAFINKYGSSHSDAIITSNPETAESFLNGVDSSTVYWNVSTRFTDGFEFGLGAEIGISTDRLHARGPMGLRELCSYKYKVVGNGQIKG</sequence>
<dbReference type="Pfam" id="PF00171">
    <property type="entry name" value="Aldedh"/>
    <property type="match status" value="1"/>
</dbReference>
<comment type="caution">
    <text evidence="9">The sequence shown here is derived from an EMBL/GenBank/DDBJ whole genome shotgun (WGS) entry which is preliminary data.</text>
</comment>
<organism evidence="9 10">
    <name type="scientific">Pelagicoccus mobilis</name>
    <dbReference type="NCBI Taxonomy" id="415221"/>
    <lineage>
        <taxon>Bacteria</taxon>
        <taxon>Pseudomonadati</taxon>
        <taxon>Verrucomicrobiota</taxon>
        <taxon>Opitutia</taxon>
        <taxon>Puniceicoccales</taxon>
        <taxon>Pelagicoccaceae</taxon>
        <taxon>Pelagicoccus</taxon>
    </lineage>
</organism>
<evidence type="ECO:0000256" key="7">
    <source>
        <dbReference type="HAMAP-Rule" id="MF_00412"/>
    </source>
</evidence>
<protein>
    <recommendedName>
        <fullName evidence="7">Gamma-glutamyl phosphate reductase</fullName>
        <shortName evidence="7">GPR</shortName>
        <ecNumber evidence="7">1.2.1.41</ecNumber>
    </recommendedName>
    <alternativeName>
        <fullName evidence="7">Glutamate-5-semialdehyde dehydrogenase</fullName>
    </alternativeName>
    <alternativeName>
        <fullName evidence="7">Glutamyl-gamma-semialdehyde dehydrogenase</fullName>
        <shortName evidence="7">GSA dehydrogenase</shortName>
    </alternativeName>
</protein>
<dbReference type="CDD" id="cd07079">
    <property type="entry name" value="ALDH_F18-19_ProA-GPR"/>
    <property type="match status" value="1"/>
</dbReference>
<keyword evidence="5 7" id="KW-0560">Oxidoreductase</keyword>
<dbReference type="GO" id="GO:0050661">
    <property type="term" value="F:NADP binding"/>
    <property type="evidence" value="ECO:0007669"/>
    <property type="project" value="InterPro"/>
</dbReference>
<evidence type="ECO:0000256" key="4">
    <source>
        <dbReference type="ARBA" id="ARBA00022857"/>
    </source>
</evidence>
<keyword evidence="10" id="KW-1185">Reference proteome</keyword>
<dbReference type="NCBIfam" id="TIGR00407">
    <property type="entry name" value="proA"/>
    <property type="match status" value="1"/>
</dbReference>
<dbReference type="InterPro" id="IPR020593">
    <property type="entry name" value="G-glutamylP_reductase_CS"/>
</dbReference>
<dbReference type="PROSITE" id="PS01223">
    <property type="entry name" value="PROA"/>
    <property type="match status" value="1"/>
</dbReference>